<keyword evidence="3" id="KW-0964">Secreted</keyword>
<evidence type="ECO:0000259" key="11">
    <source>
        <dbReference type="Pfam" id="PF00082"/>
    </source>
</evidence>
<dbReference type="CDD" id="cd04852">
    <property type="entry name" value="Peptidases_S8_3"/>
    <property type="match status" value="1"/>
</dbReference>
<comment type="subcellular location">
    <subcellularLocation>
        <location evidence="1">Secreted</location>
    </subcellularLocation>
</comment>
<name>A0AAV0JE75_9ROSI</name>
<evidence type="ECO:0000313" key="15">
    <source>
        <dbReference type="Proteomes" id="UP001154282"/>
    </source>
</evidence>
<dbReference type="PRINTS" id="PR00723">
    <property type="entry name" value="SUBTILISIN"/>
</dbReference>
<dbReference type="CDD" id="cd02120">
    <property type="entry name" value="PA_subtilisin_like"/>
    <property type="match status" value="1"/>
</dbReference>
<evidence type="ECO:0000256" key="4">
    <source>
        <dbReference type="ARBA" id="ARBA00022670"/>
    </source>
</evidence>
<evidence type="ECO:0000256" key="7">
    <source>
        <dbReference type="ARBA" id="ARBA00022825"/>
    </source>
</evidence>
<proteinExistence type="inferred from homology"/>
<dbReference type="PROSITE" id="PS00138">
    <property type="entry name" value="SUBTILASE_SER"/>
    <property type="match status" value="1"/>
</dbReference>
<evidence type="ECO:0000256" key="1">
    <source>
        <dbReference type="ARBA" id="ARBA00004613"/>
    </source>
</evidence>
<evidence type="ECO:0000256" key="9">
    <source>
        <dbReference type="PROSITE-ProRule" id="PRU01240"/>
    </source>
</evidence>
<dbReference type="GO" id="GO:0004252">
    <property type="term" value="F:serine-type endopeptidase activity"/>
    <property type="evidence" value="ECO:0007669"/>
    <property type="project" value="UniProtKB-UniRule"/>
</dbReference>
<accession>A0AAV0JE75</accession>
<dbReference type="InterPro" id="IPR037045">
    <property type="entry name" value="S8pro/Inhibitor_I9_sf"/>
</dbReference>
<dbReference type="Gene3D" id="3.30.70.80">
    <property type="entry name" value="Peptidase S8 propeptide/proteinase inhibitor I9"/>
    <property type="match status" value="1"/>
</dbReference>
<dbReference type="GO" id="GO:0006508">
    <property type="term" value="P:proteolysis"/>
    <property type="evidence" value="ECO:0007669"/>
    <property type="project" value="UniProtKB-KW"/>
</dbReference>
<dbReference type="Gene3D" id="2.60.40.2310">
    <property type="match status" value="1"/>
</dbReference>
<evidence type="ECO:0000256" key="2">
    <source>
        <dbReference type="ARBA" id="ARBA00011073"/>
    </source>
</evidence>
<dbReference type="Gene3D" id="3.50.30.30">
    <property type="match status" value="1"/>
</dbReference>
<dbReference type="FunFam" id="3.30.70.80:FF:000002">
    <property type="entry name" value="Subtilisin-like protease SBT5.3"/>
    <property type="match status" value="1"/>
</dbReference>
<feature type="active site" description="Charge relay system" evidence="8 9">
    <location>
        <position position="545"/>
    </location>
</feature>
<keyword evidence="15" id="KW-1185">Reference proteome</keyword>
<keyword evidence="5 10" id="KW-0732">Signal</keyword>
<dbReference type="InterPro" id="IPR034197">
    <property type="entry name" value="Peptidases_S8_3"/>
</dbReference>
<comment type="similarity">
    <text evidence="2 9">Belongs to the peptidase S8 family.</text>
</comment>
<dbReference type="Pfam" id="PF00082">
    <property type="entry name" value="Peptidase_S8"/>
    <property type="match status" value="1"/>
</dbReference>
<dbReference type="Pfam" id="PF05922">
    <property type="entry name" value="Inhibitor_I9"/>
    <property type="match status" value="1"/>
</dbReference>
<feature type="signal peptide" evidence="10">
    <location>
        <begin position="1"/>
        <end position="24"/>
    </location>
</feature>
<feature type="domain" description="Subtilisin-like protease fibronectin type-III" evidence="13">
    <location>
        <begin position="654"/>
        <end position="752"/>
    </location>
</feature>
<evidence type="ECO:0000259" key="12">
    <source>
        <dbReference type="Pfam" id="PF05922"/>
    </source>
</evidence>
<reference evidence="14" key="1">
    <citation type="submission" date="2022-08" db="EMBL/GenBank/DDBJ databases">
        <authorList>
            <person name="Gutierrez-Valencia J."/>
        </authorList>
    </citation>
    <scope>NUCLEOTIDE SEQUENCE</scope>
</reference>
<evidence type="ECO:0000256" key="10">
    <source>
        <dbReference type="SAM" id="SignalP"/>
    </source>
</evidence>
<evidence type="ECO:0000256" key="3">
    <source>
        <dbReference type="ARBA" id="ARBA00022525"/>
    </source>
</evidence>
<evidence type="ECO:0000313" key="14">
    <source>
        <dbReference type="EMBL" id="CAI0408232.1"/>
    </source>
</evidence>
<feature type="chain" id="PRO_5043538594" description="Subtilisin-like protease SBT4.15" evidence="10">
    <location>
        <begin position="25"/>
        <end position="760"/>
    </location>
</feature>
<dbReference type="InterPro" id="IPR015500">
    <property type="entry name" value="Peptidase_S8_subtilisin-rel"/>
</dbReference>
<protein>
    <recommendedName>
        <fullName evidence="16">Subtilisin-like protease SBT4.15</fullName>
    </recommendedName>
</protein>
<dbReference type="InterPro" id="IPR010259">
    <property type="entry name" value="S8pro/Inhibitor_I9"/>
</dbReference>
<dbReference type="EMBL" id="CAMGYJ010000004">
    <property type="protein sequence ID" value="CAI0408232.1"/>
    <property type="molecule type" value="Genomic_DNA"/>
</dbReference>
<gene>
    <name evidence="14" type="ORF">LITE_LOCUS13874</name>
</gene>
<organism evidence="14 15">
    <name type="scientific">Linum tenue</name>
    <dbReference type="NCBI Taxonomy" id="586396"/>
    <lineage>
        <taxon>Eukaryota</taxon>
        <taxon>Viridiplantae</taxon>
        <taxon>Streptophyta</taxon>
        <taxon>Embryophyta</taxon>
        <taxon>Tracheophyta</taxon>
        <taxon>Spermatophyta</taxon>
        <taxon>Magnoliopsida</taxon>
        <taxon>eudicotyledons</taxon>
        <taxon>Gunneridae</taxon>
        <taxon>Pentapetalae</taxon>
        <taxon>rosids</taxon>
        <taxon>fabids</taxon>
        <taxon>Malpighiales</taxon>
        <taxon>Linaceae</taxon>
        <taxon>Linum</taxon>
    </lineage>
</organism>
<feature type="active site" description="Charge relay system" evidence="8 9">
    <location>
        <position position="221"/>
    </location>
</feature>
<evidence type="ECO:0008006" key="16">
    <source>
        <dbReference type="Google" id="ProtNLM"/>
    </source>
</evidence>
<evidence type="ECO:0000256" key="6">
    <source>
        <dbReference type="ARBA" id="ARBA00022801"/>
    </source>
</evidence>
<comment type="caution">
    <text evidence="14">The sequence shown here is derived from an EMBL/GenBank/DDBJ whole genome shotgun (WGS) entry which is preliminary data.</text>
</comment>
<dbReference type="SUPFAM" id="SSF52743">
    <property type="entry name" value="Subtilisin-like"/>
    <property type="match status" value="1"/>
</dbReference>
<dbReference type="PROSITE" id="PS51892">
    <property type="entry name" value="SUBTILASE"/>
    <property type="match status" value="1"/>
</dbReference>
<dbReference type="GO" id="GO:0005576">
    <property type="term" value="C:extracellular region"/>
    <property type="evidence" value="ECO:0007669"/>
    <property type="project" value="UniProtKB-SubCell"/>
</dbReference>
<dbReference type="InterPro" id="IPR041469">
    <property type="entry name" value="Subtilisin-like_FN3"/>
</dbReference>
<evidence type="ECO:0000259" key="13">
    <source>
        <dbReference type="Pfam" id="PF17766"/>
    </source>
</evidence>
<evidence type="ECO:0000256" key="8">
    <source>
        <dbReference type="PIRSR" id="PIRSR615500-1"/>
    </source>
</evidence>
<feature type="domain" description="Inhibitor I9" evidence="12">
    <location>
        <begin position="36"/>
        <end position="116"/>
    </location>
</feature>
<keyword evidence="6 9" id="KW-0378">Hydrolase</keyword>
<keyword evidence="7 9" id="KW-0720">Serine protease</keyword>
<feature type="active site" description="Charge relay system" evidence="8 9">
    <location>
        <position position="146"/>
    </location>
</feature>
<dbReference type="Pfam" id="PF17766">
    <property type="entry name" value="fn3_6"/>
    <property type="match status" value="1"/>
</dbReference>
<feature type="domain" description="Peptidase S8/S53" evidence="11">
    <location>
        <begin position="138"/>
        <end position="580"/>
    </location>
</feature>
<dbReference type="InterPro" id="IPR045051">
    <property type="entry name" value="SBT"/>
</dbReference>
<evidence type="ECO:0000256" key="5">
    <source>
        <dbReference type="ARBA" id="ARBA00022729"/>
    </source>
</evidence>
<dbReference type="InterPro" id="IPR023828">
    <property type="entry name" value="Peptidase_S8_Ser-AS"/>
</dbReference>
<sequence length="760" mass="81769">MPSSIHFFFFFLPLLITLLHLSSSITHATVAQQRKVYIVYMGDVSPTRSHISALDQHHDLLLSAIQDESMARSAKLYSYTRSFNGFAARLLPEEAHRIRGREGVVSVFESQKNQLHTTRSWNFLKMPQDVRRKATVESNIIVGLLDTGNNSNQILDQRIYPDAPSFNASGFGPPPAKWKGKCDSGANFTGCNNKVIGARFYNLDQMDPNIDVETPADLDGHGSHTSSTVAGVPVGGASLYGIARGTARGGVPSARIAMYKVCWSSGCDDVNLMAGFDDAIADGVDLISVSIGGSPKPFHVDPIAIGAFHAMKKGILVSCSAGNIGPALGTVQNVAPWILTVAASNLDRQFKTAVKLRNGVKSAGISINTFSPKRAMYPLTSGIQAAINVSGYGNASACDYGTLDEKKVKGKLVFCRGSANQDYSINEMKGAGVIMTAAQMSDIAALTIIPGTVLTVADGDKIDRYINTTKYPRAVIQKTRTVHVSAPAIASFSSRGPQFISPSILKPDVAAPGLSILAGYSTLATLTGTKDDPRRYPFNIISGTSMACPHVTATAAYVKSFHPDWSPAMIKSAIMTTATPIKIPAEGEGLATGSGQINPTRALHPGLVYDMALTDYISYLCKEGYNDSDISLLYHSRKNLSCADIKPAKGSDGLNYPSMHYQLNASITTFSVEFHRSVKHVGFGHSVYKAKVTSPKGISIEVFPEKLVFNRKHQKQSFKVCVSGELKNGTYIATGSLVWDDTKHVVLSPIVVYKPQVWSG</sequence>
<dbReference type="Gene3D" id="3.40.50.200">
    <property type="entry name" value="Peptidase S8/S53 domain"/>
    <property type="match status" value="1"/>
</dbReference>
<dbReference type="AlphaFoldDB" id="A0AAV0JE75"/>
<keyword evidence="4 9" id="KW-0645">Protease</keyword>
<dbReference type="InterPro" id="IPR000209">
    <property type="entry name" value="Peptidase_S8/S53_dom"/>
</dbReference>
<dbReference type="PANTHER" id="PTHR10795">
    <property type="entry name" value="PROPROTEIN CONVERTASE SUBTILISIN/KEXIN"/>
    <property type="match status" value="1"/>
</dbReference>
<dbReference type="Proteomes" id="UP001154282">
    <property type="component" value="Unassembled WGS sequence"/>
</dbReference>
<dbReference type="InterPro" id="IPR036852">
    <property type="entry name" value="Peptidase_S8/S53_dom_sf"/>
</dbReference>